<dbReference type="Proteomes" id="UP000000445">
    <property type="component" value="Chromosome"/>
</dbReference>
<dbReference type="InterPro" id="IPR027417">
    <property type="entry name" value="P-loop_NTPase"/>
</dbReference>
<gene>
    <name evidence="1" type="ordered locus">CTN_1832</name>
</gene>
<evidence type="ECO:0000313" key="1">
    <source>
        <dbReference type="EMBL" id="ACM24008.1"/>
    </source>
</evidence>
<keyword evidence="2" id="KW-1185">Reference proteome</keyword>
<protein>
    <submittedName>
        <fullName evidence="1">Phosphoribulokinase/uridine kinase</fullName>
    </submittedName>
</protein>
<dbReference type="KEGG" id="tna:CTN_1832"/>
<dbReference type="eggNOG" id="COG0572">
    <property type="taxonomic scope" value="Bacteria"/>
</dbReference>
<dbReference type="STRING" id="309803.CTN_1832"/>
<organism evidence="1 2">
    <name type="scientific">Thermotoga neapolitana (strain ATCC 49049 / DSM 4359 / NBRC 107923 / NS-E)</name>
    <dbReference type="NCBI Taxonomy" id="309803"/>
    <lineage>
        <taxon>Bacteria</taxon>
        <taxon>Thermotogati</taxon>
        <taxon>Thermotogota</taxon>
        <taxon>Thermotogae</taxon>
        <taxon>Thermotogales</taxon>
        <taxon>Thermotogaceae</taxon>
        <taxon>Thermotoga</taxon>
    </lineage>
</organism>
<dbReference type="EMBL" id="CP000916">
    <property type="protein sequence ID" value="ACM24008.1"/>
    <property type="molecule type" value="Genomic_DNA"/>
</dbReference>
<dbReference type="HOGENOM" id="CLU_132038_0_0_0"/>
<dbReference type="Gene3D" id="3.40.50.300">
    <property type="entry name" value="P-loop containing nucleotide triphosphate hydrolases"/>
    <property type="match status" value="1"/>
</dbReference>
<sequence>MSALTQLNIDDHNRVTTTDTRLLRRIVRDYKFRGHTAYDTLKMWPNVRKGEERNIFPYQEEADAMFNSALVYEIPVLRIFAEPLLVQVPEDTPEYSEALRLLKLLDFFLPITNIEDIPDKSILREFIGRSIFKY</sequence>
<dbReference type="GO" id="GO:0016301">
    <property type="term" value="F:kinase activity"/>
    <property type="evidence" value="ECO:0007669"/>
    <property type="project" value="UniProtKB-KW"/>
</dbReference>
<proteinExistence type="predicted"/>
<evidence type="ECO:0000313" key="2">
    <source>
        <dbReference type="Proteomes" id="UP000000445"/>
    </source>
</evidence>
<name>B9KAM5_THENN</name>
<dbReference type="AlphaFoldDB" id="B9KAM5"/>
<reference evidence="1 2" key="1">
    <citation type="journal article" date="2009" name="Biosci. Biotechnol. Biochem.">
        <title>WeGAS: a web-based microbial genome annotation system.</title>
        <authorList>
            <person name="Lee D."/>
            <person name="Seo H."/>
            <person name="Park C."/>
            <person name="Park K."/>
        </authorList>
    </citation>
    <scope>NUCLEOTIDE SEQUENCE [LARGE SCALE GENOMIC DNA]</scope>
    <source>
        <strain evidence="2">ATCC 49049 / DSM 4359 / NBRC 107923 / NS-E</strain>
    </source>
</reference>
<accession>B9KAM5</accession>
<dbReference type="SUPFAM" id="SSF52540">
    <property type="entry name" value="P-loop containing nucleoside triphosphate hydrolases"/>
    <property type="match status" value="1"/>
</dbReference>